<dbReference type="InterPro" id="IPR038189">
    <property type="entry name" value="Cdc37_Hsp90-bd_sf"/>
</dbReference>
<dbReference type="GO" id="GO:0051087">
    <property type="term" value="F:protein-folding chaperone binding"/>
    <property type="evidence" value="ECO:0007669"/>
    <property type="project" value="TreeGrafter"/>
</dbReference>
<keyword evidence="6" id="KW-0175">Coiled coil</keyword>
<comment type="subcellular location">
    <subcellularLocation>
        <location evidence="1">Cytoplasm</location>
    </subcellularLocation>
</comment>
<dbReference type="Pfam" id="PF03234">
    <property type="entry name" value="CDC37_N"/>
    <property type="match status" value="1"/>
</dbReference>
<name>A0A8H5F1C8_9AGAR</name>
<evidence type="ECO:0000256" key="2">
    <source>
        <dbReference type="ARBA" id="ARBA00006222"/>
    </source>
</evidence>
<evidence type="ECO:0000259" key="9">
    <source>
        <dbReference type="SMART" id="SM01070"/>
    </source>
</evidence>
<evidence type="ECO:0000256" key="3">
    <source>
        <dbReference type="ARBA" id="ARBA00022490"/>
    </source>
</evidence>
<evidence type="ECO:0000313" key="12">
    <source>
        <dbReference type="Proteomes" id="UP000541558"/>
    </source>
</evidence>
<keyword evidence="12" id="KW-1185">Reference proteome</keyword>
<accession>A0A8H5F1C8</accession>
<dbReference type="SMART" id="SM01069">
    <property type="entry name" value="CDC37_C"/>
    <property type="match status" value="1"/>
</dbReference>
<dbReference type="GO" id="GO:0051082">
    <property type="term" value="F:unfolded protein binding"/>
    <property type="evidence" value="ECO:0007669"/>
    <property type="project" value="TreeGrafter"/>
</dbReference>
<evidence type="ECO:0000256" key="5">
    <source>
        <dbReference type="ARBA" id="ARBA00031396"/>
    </source>
</evidence>
<keyword evidence="4" id="KW-0143">Chaperone</keyword>
<organism evidence="11 12">
    <name type="scientific">Ephemerocybe angulata</name>
    <dbReference type="NCBI Taxonomy" id="980116"/>
    <lineage>
        <taxon>Eukaryota</taxon>
        <taxon>Fungi</taxon>
        <taxon>Dikarya</taxon>
        <taxon>Basidiomycota</taxon>
        <taxon>Agaricomycotina</taxon>
        <taxon>Agaricomycetes</taxon>
        <taxon>Agaricomycetidae</taxon>
        <taxon>Agaricales</taxon>
        <taxon>Agaricineae</taxon>
        <taxon>Psathyrellaceae</taxon>
        <taxon>Ephemerocybe</taxon>
    </lineage>
</organism>
<dbReference type="SMART" id="SM01071">
    <property type="entry name" value="CDC37_N"/>
    <property type="match status" value="1"/>
</dbReference>
<feature type="region of interest" description="Disordered" evidence="7">
    <location>
        <begin position="227"/>
        <end position="253"/>
    </location>
</feature>
<dbReference type="GO" id="GO:0031072">
    <property type="term" value="F:heat shock protein binding"/>
    <property type="evidence" value="ECO:0007669"/>
    <property type="project" value="TreeGrafter"/>
</dbReference>
<dbReference type="PANTHER" id="PTHR12800:SF4">
    <property type="entry name" value="HSP90 CO-CHAPERONE CDC37"/>
    <property type="match status" value="1"/>
</dbReference>
<sequence>MPLNYSKWDQLEASHISPRHPNVDKKSLIRWKQRDIHEKREIRKQKIAHLEAQIACNKVLLPKISDIAKALADPNASVPPSKYWSNLIEQLEKNPSKDCPPGNNPEHIEQTYDGMLLNLLQRVTQDAKEKLKSLNLMESEKEERLGKELASEMANHVKQLGAEITKNEKELEEEKEEQKKKITTEDIHEGFETKYVPPKPEPAPVLHHKTFDEKAKGKKKVVEYETLNPSAVEKSAPSTSQAENDDDDDELPEMTPSLLEFSKINLGQYEKSFEFIQTHRDVYVPGASDALLVAAFEAQSQGKPKYAKKCIHQSLLLQYCEKLGPNGVGMFFKKMMAGDKRAEKVFSDDVESTYAHLVERVRISKEEVAQEAAGKEQIQLVPENPDITISFNVPDGPPPEDLRLEGPGTEDLDIEQVRQALQYRWEVFQTFSKDMQEALKSDSLDAVNKVLGNMEVDDAEAVVGALDNAGILNFAEGGIRDETGGASSSSGP</sequence>
<dbReference type="EMBL" id="JAACJK010000172">
    <property type="protein sequence ID" value="KAF5320006.1"/>
    <property type="molecule type" value="Genomic_DNA"/>
</dbReference>
<dbReference type="SUPFAM" id="SSF101391">
    <property type="entry name" value="Hsp90 co-chaperone CDC37"/>
    <property type="match status" value="1"/>
</dbReference>
<feature type="compositionally biased region" description="Acidic residues" evidence="7">
    <location>
        <begin position="243"/>
        <end position="252"/>
    </location>
</feature>
<evidence type="ECO:0000259" key="10">
    <source>
        <dbReference type="SMART" id="SM01071"/>
    </source>
</evidence>
<dbReference type="GO" id="GO:0050821">
    <property type="term" value="P:protein stabilization"/>
    <property type="evidence" value="ECO:0007669"/>
    <property type="project" value="TreeGrafter"/>
</dbReference>
<dbReference type="Pfam" id="PF08564">
    <property type="entry name" value="CDC37_C"/>
    <property type="match status" value="1"/>
</dbReference>
<dbReference type="InterPro" id="IPR013874">
    <property type="entry name" value="Cdc37_Hsp90-bd"/>
</dbReference>
<dbReference type="Pfam" id="PF08565">
    <property type="entry name" value="CDC37_M"/>
    <property type="match status" value="1"/>
</dbReference>
<comment type="similarity">
    <text evidence="2">Belongs to the CDC37 family.</text>
</comment>
<proteinExistence type="inferred from homology"/>
<reference evidence="11 12" key="1">
    <citation type="journal article" date="2020" name="ISME J.">
        <title>Uncovering the hidden diversity of litter-decomposition mechanisms in mushroom-forming fungi.</title>
        <authorList>
            <person name="Floudas D."/>
            <person name="Bentzer J."/>
            <person name="Ahren D."/>
            <person name="Johansson T."/>
            <person name="Persson P."/>
            <person name="Tunlid A."/>
        </authorList>
    </citation>
    <scope>NUCLEOTIDE SEQUENCE [LARGE SCALE GENOMIC DNA]</scope>
    <source>
        <strain evidence="11 12">CBS 175.51</strain>
    </source>
</reference>
<dbReference type="Gene3D" id="1.20.58.610">
    <property type="entry name" value="Cdc37, Hsp90 binding domain"/>
    <property type="match status" value="1"/>
</dbReference>
<evidence type="ECO:0000256" key="6">
    <source>
        <dbReference type="SAM" id="Coils"/>
    </source>
</evidence>
<evidence type="ECO:0000259" key="8">
    <source>
        <dbReference type="SMART" id="SM01069"/>
    </source>
</evidence>
<dbReference type="InterPro" id="IPR013855">
    <property type="entry name" value="Cdc37_N_dom"/>
</dbReference>
<comment type="caution">
    <text evidence="11">The sequence shown here is derived from an EMBL/GenBank/DDBJ whole genome shotgun (WGS) entry which is preliminary data.</text>
</comment>
<feature type="domain" description="Cdc37 C-terminal" evidence="8">
    <location>
        <begin position="391"/>
        <end position="492"/>
    </location>
</feature>
<dbReference type="AlphaFoldDB" id="A0A8H5F1C8"/>
<dbReference type="Proteomes" id="UP000541558">
    <property type="component" value="Unassembled WGS sequence"/>
</dbReference>
<dbReference type="InterPro" id="IPR013873">
    <property type="entry name" value="Cdc37_C"/>
</dbReference>
<dbReference type="SMART" id="SM01070">
    <property type="entry name" value="CDC37_M"/>
    <property type="match status" value="1"/>
</dbReference>
<dbReference type="GO" id="GO:0005737">
    <property type="term" value="C:cytoplasm"/>
    <property type="evidence" value="ECO:0007669"/>
    <property type="project" value="UniProtKB-SubCell"/>
</dbReference>
<dbReference type="GO" id="GO:0019901">
    <property type="term" value="F:protein kinase binding"/>
    <property type="evidence" value="ECO:0007669"/>
    <property type="project" value="InterPro"/>
</dbReference>
<evidence type="ECO:0000313" key="11">
    <source>
        <dbReference type="EMBL" id="KAF5320006.1"/>
    </source>
</evidence>
<feature type="domain" description="Cdc37 Hsp90 binding" evidence="9">
    <location>
        <begin position="193"/>
        <end position="376"/>
    </location>
</feature>
<evidence type="ECO:0000256" key="4">
    <source>
        <dbReference type="ARBA" id="ARBA00023186"/>
    </source>
</evidence>
<keyword evidence="3" id="KW-0963">Cytoplasm</keyword>
<feature type="coiled-coil region" evidence="6">
    <location>
        <begin position="117"/>
        <end position="181"/>
    </location>
</feature>
<gene>
    <name evidence="11" type="ORF">D9611_011020</name>
</gene>
<dbReference type="PANTHER" id="PTHR12800">
    <property type="entry name" value="CDC37-RELATED"/>
    <property type="match status" value="1"/>
</dbReference>
<protein>
    <recommendedName>
        <fullName evidence="5">Hsp90 chaperone protein kinase-targeting subunit</fullName>
    </recommendedName>
</protein>
<evidence type="ECO:0000256" key="1">
    <source>
        <dbReference type="ARBA" id="ARBA00004496"/>
    </source>
</evidence>
<dbReference type="GO" id="GO:0006457">
    <property type="term" value="P:protein folding"/>
    <property type="evidence" value="ECO:0007669"/>
    <property type="project" value="TreeGrafter"/>
</dbReference>
<dbReference type="InterPro" id="IPR004918">
    <property type="entry name" value="Cdc37"/>
</dbReference>
<feature type="domain" description="Cdc37 N-terminal" evidence="10">
    <location>
        <begin position="2"/>
        <end position="194"/>
    </location>
</feature>
<evidence type="ECO:0000256" key="7">
    <source>
        <dbReference type="SAM" id="MobiDB-lite"/>
    </source>
</evidence>